<proteinExistence type="predicted"/>
<dbReference type="Gene3D" id="1.10.287.70">
    <property type="match status" value="1"/>
</dbReference>
<accession>A0A5J4NJ21</accession>
<keyword evidence="3" id="KW-1185">Reference proteome</keyword>
<dbReference type="EMBL" id="QNGE01002480">
    <property type="protein sequence ID" value="KAA3675512.1"/>
    <property type="molecule type" value="Genomic_DNA"/>
</dbReference>
<dbReference type="AlphaFoldDB" id="A0A5J4NJ21"/>
<evidence type="ECO:0000313" key="2">
    <source>
        <dbReference type="EMBL" id="KAA3675512.1"/>
    </source>
</evidence>
<dbReference type="Proteomes" id="UP000324629">
    <property type="component" value="Unassembled WGS sequence"/>
</dbReference>
<organism evidence="2 3">
    <name type="scientific">Paragonimus westermani</name>
    <dbReference type="NCBI Taxonomy" id="34504"/>
    <lineage>
        <taxon>Eukaryota</taxon>
        <taxon>Metazoa</taxon>
        <taxon>Spiralia</taxon>
        <taxon>Lophotrochozoa</taxon>
        <taxon>Platyhelminthes</taxon>
        <taxon>Trematoda</taxon>
        <taxon>Digenea</taxon>
        <taxon>Plagiorchiida</taxon>
        <taxon>Troglotremata</taxon>
        <taxon>Troglotrematidae</taxon>
        <taxon>Paragonimus</taxon>
    </lineage>
</organism>
<evidence type="ECO:0000313" key="3">
    <source>
        <dbReference type="Proteomes" id="UP000324629"/>
    </source>
</evidence>
<name>A0A5J4NJ21_9TREM</name>
<keyword evidence="1" id="KW-1133">Transmembrane helix</keyword>
<gene>
    <name evidence="2" type="ORF">DEA37_0001596</name>
</gene>
<sequence>MRKVSNQLSFIIFTPNDAGTKVDSQNPKEKMIILAIYMAVGLSVFAMCFNLMQEEVTMKMKRFGRRVGLLRSKWEEETDTDCHTMEPGGATEIQMETVRINTS</sequence>
<protein>
    <submittedName>
        <fullName evidence="2">Uncharacterized protein</fullName>
    </submittedName>
</protein>
<comment type="caution">
    <text evidence="2">The sequence shown here is derived from an EMBL/GenBank/DDBJ whole genome shotgun (WGS) entry which is preliminary data.</text>
</comment>
<keyword evidence="1" id="KW-0812">Transmembrane</keyword>
<reference evidence="2 3" key="1">
    <citation type="journal article" date="2019" name="Gigascience">
        <title>Whole-genome sequence of the oriental lung fluke Paragonimus westermani.</title>
        <authorList>
            <person name="Oey H."/>
            <person name="Zakrzewski M."/>
            <person name="Narain K."/>
            <person name="Devi K.R."/>
            <person name="Agatsuma T."/>
            <person name="Nawaratna S."/>
            <person name="Gobert G.N."/>
            <person name="Jones M.K."/>
            <person name="Ragan M.A."/>
            <person name="McManus D.P."/>
            <person name="Krause L."/>
        </authorList>
    </citation>
    <scope>NUCLEOTIDE SEQUENCE [LARGE SCALE GENOMIC DNA]</scope>
    <source>
        <strain evidence="2 3">IND2009</strain>
    </source>
</reference>
<keyword evidence="1" id="KW-0472">Membrane</keyword>
<feature type="transmembrane region" description="Helical" evidence="1">
    <location>
        <begin position="31"/>
        <end position="52"/>
    </location>
</feature>
<evidence type="ECO:0000256" key="1">
    <source>
        <dbReference type="SAM" id="Phobius"/>
    </source>
</evidence>